<proteinExistence type="predicted"/>
<accession>A0A3L6TLS9</accession>
<evidence type="ECO:0000256" key="1">
    <source>
        <dbReference type="SAM" id="MobiDB-lite"/>
    </source>
</evidence>
<feature type="region of interest" description="Disordered" evidence="1">
    <location>
        <begin position="88"/>
        <end position="111"/>
    </location>
</feature>
<reference evidence="3" key="1">
    <citation type="journal article" date="2019" name="Nat. Commun.">
        <title>The genome of broomcorn millet.</title>
        <authorList>
            <person name="Zou C."/>
            <person name="Miki D."/>
            <person name="Li D."/>
            <person name="Tang Q."/>
            <person name="Xiao L."/>
            <person name="Rajput S."/>
            <person name="Deng P."/>
            <person name="Jia W."/>
            <person name="Huang R."/>
            <person name="Zhang M."/>
            <person name="Sun Y."/>
            <person name="Hu J."/>
            <person name="Fu X."/>
            <person name="Schnable P.S."/>
            <person name="Li F."/>
            <person name="Zhang H."/>
            <person name="Feng B."/>
            <person name="Zhu X."/>
            <person name="Liu R."/>
            <person name="Schnable J.C."/>
            <person name="Zhu J.-K."/>
            <person name="Zhang H."/>
        </authorList>
    </citation>
    <scope>NUCLEOTIDE SEQUENCE [LARGE SCALE GENOMIC DNA]</scope>
</reference>
<gene>
    <name evidence="2" type="ORF">C2845_PM01G18590</name>
</gene>
<dbReference type="Proteomes" id="UP000275267">
    <property type="component" value="Unassembled WGS sequence"/>
</dbReference>
<comment type="caution">
    <text evidence="2">The sequence shown here is derived from an EMBL/GenBank/DDBJ whole genome shotgun (WGS) entry which is preliminary data.</text>
</comment>
<dbReference type="EMBL" id="PQIB02000001">
    <property type="protein sequence ID" value="RLN39824.1"/>
    <property type="molecule type" value="Genomic_DNA"/>
</dbReference>
<keyword evidence="3" id="KW-1185">Reference proteome</keyword>
<evidence type="ECO:0000313" key="2">
    <source>
        <dbReference type="EMBL" id="RLN39824.1"/>
    </source>
</evidence>
<feature type="compositionally biased region" description="Gly residues" evidence="1">
    <location>
        <begin position="14"/>
        <end position="28"/>
    </location>
</feature>
<protein>
    <submittedName>
        <fullName evidence="2">Uncharacterized protein</fullName>
    </submittedName>
</protein>
<dbReference type="STRING" id="4540.A0A3L6TLS9"/>
<evidence type="ECO:0000313" key="3">
    <source>
        <dbReference type="Proteomes" id="UP000275267"/>
    </source>
</evidence>
<feature type="region of interest" description="Disordered" evidence="1">
    <location>
        <begin position="1"/>
        <end position="30"/>
    </location>
</feature>
<feature type="compositionally biased region" description="Basic and acidic residues" evidence="1">
    <location>
        <begin position="1"/>
        <end position="11"/>
    </location>
</feature>
<dbReference type="AlphaFoldDB" id="A0A3L6TLS9"/>
<name>A0A3L6TLS9_PANMI</name>
<organism evidence="2 3">
    <name type="scientific">Panicum miliaceum</name>
    <name type="common">Proso millet</name>
    <name type="synonym">Broomcorn millet</name>
    <dbReference type="NCBI Taxonomy" id="4540"/>
    <lineage>
        <taxon>Eukaryota</taxon>
        <taxon>Viridiplantae</taxon>
        <taxon>Streptophyta</taxon>
        <taxon>Embryophyta</taxon>
        <taxon>Tracheophyta</taxon>
        <taxon>Spermatophyta</taxon>
        <taxon>Magnoliopsida</taxon>
        <taxon>Liliopsida</taxon>
        <taxon>Poales</taxon>
        <taxon>Poaceae</taxon>
        <taxon>PACMAD clade</taxon>
        <taxon>Panicoideae</taxon>
        <taxon>Panicodae</taxon>
        <taxon>Paniceae</taxon>
        <taxon>Panicinae</taxon>
        <taxon>Panicum</taxon>
        <taxon>Panicum sect. Panicum</taxon>
    </lineage>
</organism>
<sequence>MEGEAVAKNEGKVGAAGGGGVSNGGGGRQHPIIQAYPALLPLPIHASHARRNGAVALPLPPPVLVYLHQPPPPPLLFPKAAACYGKPNGVPPQRGPAWRSRKPPPPPHAVTAALLPLPHGKALSFPPFLG</sequence>